<dbReference type="PANTHER" id="PTHR21137">
    <property type="entry name" value="ODORANT RECEPTOR"/>
    <property type="match status" value="1"/>
</dbReference>
<comment type="similarity">
    <text evidence="10">Belongs to the insect chemoreceptor superfamily. Heteromeric odorant receptor channel (TC 1.A.69) family.</text>
</comment>
<accession>A0AAW1VG38</accession>
<keyword evidence="4 10" id="KW-0812">Transmembrane</keyword>
<keyword evidence="12" id="KW-1185">Reference proteome</keyword>
<keyword evidence="2" id="KW-1003">Cell membrane</keyword>
<feature type="transmembrane region" description="Helical" evidence="10">
    <location>
        <begin position="302"/>
        <end position="321"/>
    </location>
</feature>
<evidence type="ECO:0000313" key="12">
    <source>
        <dbReference type="Proteomes" id="UP001431783"/>
    </source>
</evidence>
<proteinExistence type="inferred from homology"/>
<feature type="transmembrane region" description="Helical" evidence="10">
    <location>
        <begin position="124"/>
        <end position="153"/>
    </location>
</feature>
<evidence type="ECO:0000256" key="5">
    <source>
        <dbReference type="ARBA" id="ARBA00022725"/>
    </source>
</evidence>
<evidence type="ECO:0000256" key="9">
    <source>
        <dbReference type="ARBA" id="ARBA00023224"/>
    </source>
</evidence>
<dbReference type="GO" id="GO:0004984">
    <property type="term" value="F:olfactory receptor activity"/>
    <property type="evidence" value="ECO:0007669"/>
    <property type="project" value="InterPro"/>
</dbReference>
<evidence type="ECO:0000256" key="1">
    <source>
        <dbReference type="ARBA" id="ARBA00004651"/>
    </source>
</evidence>
<keyword evidence="9 10" id="KW-0807">Transducer</keyword>
<keyword evidence="8 10" id="KW-0675">Receptor</keyword>
<dbReference type="GO" id="GO:0005886">
    <property type="term" value="C:plasma membrane"/>
    <property type="evidence" value="ECO:0007669"/>
    <property type="project" value="UniProtKB-SubCell"/>
</dbReference>
<keyword evidence="6 10" id="KW-1133">Transmembrane helix</keyword>
<comment type="caution">
    <text evidence="10">Lacks conserved residue(s) required for the propagation of feature annotation.</text>
</comment>
<evidence type="ECO:0000256" key="4">
    <source>
        <dbReference type="ARBA" id="ARBA00022692"/>
    </source>
</evidence>
<feature type="transmembrane region" description="Helical" evidence="10">
    <location>
        <begin position="36"/>
        <end position="56"/>
    </location>
</feature>
<evidence type="ECO:0000313" key="11">
    <source>
        <dbReference type="EMBL" id="KAK9891633.1"/>
    </source>
</evidence>
<dbReference type="Pfam" id="PF02949">
    <property type="entry name" value="7tm_6"/>
    <property type="match status" value="1"/>
</dbReference>
<evidence type="ECO:0000256" key="2">
    <source>
        <dbReference type="ARBA" id="ARBA00022475"/>
    </source>
</evidence>
<feature type="transmembrane region" description="Helical" evidence="10">
    <location>
        <begin position="191"/>
        <end position="209"/>
    </location>
</feature>
<gene>
    <name evidence="11" type="ORF">WA026_015596</name>
</gene>
<sequence length="382" mass="44715">MENSELFTHLKKIFLYFGVWKSKEINGIKGKLYDIYALYLKLAVILAAASFICNVFNANKLSRSGFANYGGWVSTTSVTAIKILICQTHNIPDRFENIFQKEAEMYNTNDEQLRRLHKSITGPILKAFLSFFFFVQATNVLILCLCAYFYYIYWIEKLTLHPFEMFLPFDRDKTYEFSLVIYVLSETATGSMAYVMDMTLLVFVIYYILKLKTLQQILKHYTYYLSKDKNMEGSNFGFKFRYADTREFWRSCIFEHQNIIAEVGILDKDMSKLFFIDFFLRTLQMAGFCLGCITAEEFMHKLFGLGCVLCSSSQLIILYWYGQVLASESLAVSDAIYESKWYEADVEIQRILLMMMRRSQKWLSLKLGKFDEVTLRTVLKVS</sequence>
<dbReference type="EMBL" id="JARQZJ010000129">
    <property type="protein sequence ID" value="KAK9891633.1"/>
    <property type="molecule type" value="Genomic_DNA"/>
</dbReference>
<evidence type="ECO:0000256" key="8">
    <source>
        <dbReference type="ARBA" id="ARBA00023170"/>
    </source>
</evidence>
<keyword evidence="5 10" id="KW-0552">Olfaction</keyword>
<dbReference type="GO" id="GO:0007165">
    <property type="term" value="P:signal transduction"/>
    <property type="evidence" value="ECO:0007669"/>
    <property type="project" value="UniProtKB-KW"/>
</dbReference>
<dbReference type="PANTHER" id="PTHR21137:SF35">
    <property type="entry name" value="ODORANT RECEPTOR 19A-RELATED"/>
    <property type="match status" value="1"/>
</dbReference>
<dbReference type="AlphaFoldDB" id="A0AAW1VG38"/>
<protein>
    <recommendedName>
        <fullName evidence="10">Odorant receptor</fullName>
    </recommendedName>
</protein>
<comment type="caution">
    <text evidence="11">The sequence shown here is derived from an EMBL/GenBank/DDBJ whole genome shotgun (WGS) entry which is preliminary data.</text>
</comment>
<keyword evidence="7 10" id="KW-0472">Membrane</keyword>
<dbReference type="InterPro" id="IPR004117">
    <property type="entry name" value="7tm6_olfct_rcpt"/>
</dbReference>
<keyword evidence="3 10" id="KW-0716">Sensory transduction</keyword>
<organism evidence="11 12">
    <name type="scientific">Henosepilachna vigintioctopunctata</name>
    <dbReference type="NCBI Taxonomy" id="420089"/>
    <lineage>
        <taxon>Eukaryota</taxon>
        <taxon>Metazoa</taxon>
        <taxon>Ecdysozoa</taxon>
        <taxon>Arthropoda</taxon>
        <taxon>Hexapoda</taxon>
        <taxon>Insecta</taxon>
        <taxon>Pterygota</taxon>
        <taxon>Neoptera</taxon>
        <taxon>Endopterygota</taxon>
        <taxon>Coleoptera</taxon>
        <taxon>Polyphaga</taxon>
        <taxon>Cucujiformia</taxon>
        <taxon>Coccinelloidea</taxon>
        <taxon>Coccinellidae</taxon>
        <taxon>Epilachninae</taxon>
        <taxon>Epilachnini</taxon>
        <taxon>Henosepilachna</taxon>
    </lineage>
</organism>
<comment type="subcellular location">
    <subcellularLocation>
        <location evidence="1 10">Cell membrane</location>
        <topology evidence="1 10">Multi-pass membrane protein</topology>
    </subcellularLocation>
</comment>
<evidence type="ECO:0000256" key="6">
    <source>
        <dbReference type="ARBA" id="ARBA00022989"/>
    </source>
</evidence>
<name>A0AAW1VG38_9CUCU</name>
<evidence type="ECO:0000256" key="7">
    <source>
        <dbReference type="ARBA" id="ARBA00023136"/>
    </source>
</evidence>
<dbReference type="Proteomes" id="UP001431783">
    <property type="component" value="Unassembled WGS sequence"/>
</dbReference>
<reference evidence="11 12" key="1">
    <citation type="submission" date="2023-03" db="EMBL/GenBank/DDBJ databases">
        <title>Genome insight into feeding habits of ladybird beetles.</title>
        <authorList>
            <person name="Li H.-S."/>
            <person name="Huang Y.-H."/>
            <person name="Pang H."/>
        </authorList>
    </citation>
    <scope>NUCLEOTIDE SEQUENCE [LARGE SCALE GENOMIC DNA]</scope>
    <source>
        <strain evidence="11">SYSU_2023b</strain>
        <tissue evidence="11">Whole body</tissue>
    </source>
</reference>
<evidence type="ECO:0000256" key="3">
    <source>
        <dbReference type="ARBA" id="ARBA00022606"/>
    </source>
</evidence>
<evidence type="ECO:0000256" key="10">
    <source>
        <dbReference type="RuleBase" id="RU351113"/>
    </source>
</evidence>
<dbReference type="GO" id="GO:0005549">
    <property type="term" value="F:odorant binding"/>
    <property type="evidence" value="ECO:0007669"/>
    <property type="project" value="InterPro"/>
</dbReference>